<evidence type="ECO:0000256" key="2">
    <source>
        <dbReference type="ARBA" id="ARBA00008017"/>
    </source>
</evidence>
<feature type="region of interest" description="Disordered" evidence="7">
    <location>
        <begin position="295"/>
        <end position="316"/>
    </location>
</feature>
<dbReference type="Pfam" id="PF00924">
    <property type="entry name" value="MS_channel_2nd"/>
    <property type="match status" value="1"/>
</dbReference>
<dbReference type="Pfam" id="PF21082">
    <property type="entry name" value="MS_channel_3rd"/>
    <property type="match status" value="1"/>
</dbReference>
<sequence length="316" mass="35986">MAHWWLEWFKDWGFPQDVAKLLLTILVLIVTWYASKYVTQMLGRRVARRFRRPSVSRTVLRIIRMSVYGVGILFIIVYIYGINGTNIVLSVTVFSAMVGVVLAPIVGSVISGLFVLADQPYEVGDMIELAETGQRGFVEDITIRYTKIFTLENTFLVVPNGSMRERDVINHSAEDTRTRYTLDIGVTYESDIEKARTLIENAAREIDGVIQGGPDIRIGSSRYPAAPTCFIDQFANSSVKLRLRYWTRDPYKPLTMRSRIQEAIWKRLEDVDVELAYPHSHVVFDETSGELNVNMTQESTVEDRPPRAPAEPEADD</sequence>
<dbReference type="AlphaFoldDB" id="A0ABD5YI50"/>
<evidence type="ECO:0000256" key="5">
    <source>
        <dbReference type="ARBA" id="ARBA00022989"/>
    </source>
</evidence>
<dbReference type="GO" id="GO:0005886">
    <property type="term" value="C:plasma membrane"/>
    <property type="evidence" value="ECO:0007669"/>
    <property type="project" value="UniProtKB-SubCell"/>
</dbReference>
<feature type="transmembrane region" description="Helical" evidence="8">
    <location>
        <begin position="87"/>
        <end position="116"/>
    </location>
</feature>
<dbReference type="Gene3D" id="3.30.70.100">
    <property type="match status" value="1"/>
</dbReference>
<evidence type="ECO:0000256" key="3">
    <source>
        <dbReference type="ARBA" id="ARBA00022475"/>
    </source>
</evidence>
<evidence type="ECO:0000313" key="11">
    <source>
        <dbReference type="EMBL" id="MFC7188572.1"/>
    </source>
</evidence>
<evidence type="ECO:0000256" key="8">
    <source>
        <dbReference type="SAM" id="Phobius"/>
    </source>
</evidence>
<keyword evidence="3" id="KW-1003">Cell membrane</keyword>
<evidence type="ECO:0000259" key="10">
    <source>
        <dbReference type="Pfam" id="PF21082"/>
    </source>
</evidence>
<accession>A0ABD5YI50</accession>
<dbReference type="Gene3D" id="1.10.287.1260">
    <property type="match status" value="1"/>
</dbReference>
<dbReference type="SUPFAM" id="SSF82689">
    <property type="entry name" value="Mechanosensitive channel protein MscS (YggB), C-terminal domain"/>
    <property type="match status" value="1"/>
</dbReference>
<comment type="similarity">
    <text evidence="2">Belongs to the MscS (TC 1.A.23) family.</text>
</comment>
<dbReference type="EMBL" id="JBHTAX010000001">
    <property type="protein sequence ID" value="MFC7188572.1"/>
    <property type="molecule type" value="Genomic_DNA"/>
</dbReference>
<feature type="transmembrane region" description="Helical" evidence="8">
    <location>
        <begin position="59"/>
        <end position="81"/>
    </location>
</feature>
<dbReference type="Proteomes" id="UP001596417">
    <property type="component" value="Unassembled WGS sequence"/>
</dbReference>
<dbReference type="InterPro" id="IPR010920">
    <property type="entry name" value="LSM_dom_sf"/>
</dbReference>
<feature type="domain" description="Mechanosensitive ion channel MscS" evidence="9">
    <location>
        <begin position="105"/>
        <end position="172"/>
    </location>
</feature>
<dbReference type="PANTHER" id="PTHR30221">
    <property type="entry name" value="SMALL-CONDUCTANCE MECHANOSENSITIVE CHANNEL"/>
    <property type="match status" value="1"/>
</dbReference>
<keyword evidence="12" id="KW-1185">Reference proteome</keyword>
<dbReference type="InterPro" id="IPR049278">
    <property type="entry name" value="MS_channel_C"/>
</dbReference>
<feature type="domain" description="Mechanosensitive ion channel MscS C-terminal" evidence="10">
    <location>
        <begin position="181"/>
        <end position="274"/>
    </location>
</feature>
<dbReference type="InterPro" id="IPR006685">
    <property type="entry name" value="MscS_channel_2nd"/>
</dbReference>
<dbReference type="Gene3D" id="2.30.30.60">
    <property type="match status" value="1"/>
</dbReference>
<comment type="subcellular location">
    <subcellularLocation>
        <location evidence="1">Cell membrane</location>
        <topology evidence="1">Multi-pass membrane protein</topology>
    </subcellularLocation>
</comment>
<gene>
    <name evidence="11" type="ORF">ACFQL7_01010</name>
</gene>
<protein>
    <submittedName>
        <fullName evidence="11">Mechanosensitive ion channel family protein</fullName>
    </submittedName>
</protein>
<dbReference type="PANTHER" id="PTHR30221:SF1">
    <property type="entry name" value="SMALL-CONDUCTANCE MECHANOSENSITIVE CHANNEL"/>
    <property type="match status" value="1"/>
</dbReference>
<evidence type="ECO:0000256" key="6">
    <source>
        <dbReference type="ARBA" id="ARBA00023136"/>
    </source>
</evidence>
<evidence type="ECO:0000256" key="1">
    <source>
        <dbReference type="ARBA" id="ARBA00004651"/>
    </source>
</evidence>
<comment type="caution">
    <text evidence="11">The sequence shown here is derived from an EMBL/GenBank/DDBJ whole genome shotgun (WGS) entry which is preliminary data.</text>
</comment>
<feature type="transmembrane region" description="Helical" evidence="8">
    <location>
        <begin position="20"/>
        <end position="38"/>
    </location>
</feature>
<proteinExistence type="inferred from homology"/>
<dbReference type="InterPro" id="IPR023408">
    <property type="entry name" value="MscS_beta-dom_sf"/>
</dbReference>
<keyword evidence="6 8" id="KW-0472">Membrane</keyword>
<keyword evidence="5 8" id="KW-1133">Transmembrane helix</keyword>
<dbReference type="InterPro" id="IPR045275">
    <property type="entry name" value="MscS_archaea/bacteria_type"/>
</dbReference>
<dbReference type="RefSeq" id="WP_390206439.1">
    <property type="nucleotide sequence ID" value="NZ_JBHTAX010000001.1"/>
</dbReference>
<evidence type="ECO:0000256" key="7">
    <source>
        <dbReference type="SAM" id="MobiDB-lite"/>
    </source>
</evidence>
<dbReference type="SUPFAM" id="SSF50182">
    <property type="entry name" value="Sm-like ribonucleoproteins"/>
    <property type="match status" value="1"/>
</dbReference>
<dbReference type="InterPro" id="IPR011066">
    <property type="entry name" value="MscS_channel_C_sf"/>
</dbReference>
<evidence type="ECO:0000256" key="4">
    <source>
        <dbReference type="ARBA" id="ARBA00022692"/>
    </source>
</evidence>
<reference evidence="11 12" key="1">
    <citation type="journal article" date="2019" name="Int. J. Syst. Evol. Microbiol.">
        <title>The Global Catalogue of Microorganisms (GCM) 10K type strain sequencing project: providing services to taxonomists for standard genome sequencing and annotation.</title>
        <authorList>
            <consortium name="The Broad Institute Genomics Platform"/>
            <consortium name="The Broad Institute Genome Sequencing Center for Infectious Disease"/>
            <person name="Wu L."/>
            <person name="Ma J."/>
        </authorList>
    </citation>
    <scope>NUCLEOTIDE SEQUENCE [LARGE SCALE GENOMIC DNA]</scope>
    <source>
        <strain evidence="11 12">RDMS1</strain>
    </source>
</reference>
<organism evidence="11 12">
    <name type="scientific">Halocatena marina</name>
    <dbReference type="NCBI Taxonomy" id="2934937"/>
    <lineage>
        <taxon>Archaea</taxon>
        <taxon>Methanobacteriati</taxon>
        <taxon>Methanobacteriota</taxon>
        <taxon>Stenosarchaea group</taxon>
        <taxon>Halobacteria</taxon>
        <taxon>Halobacteriales</taxon>
        <taxon>Natronomonadaceae</taxon>
        <taxon>Halocatena</taxon>
    </lineage>
</organism>
<keyword evidence="4 8" id="KW-0812">Transmembrane</keyword>
<evidence type="ECO:0000259" key="9">
    <source>
        <dbReference type="Pfam" id="PF00924"/>
    </source>
</evidence>
<name>A0ABD5YI50_9EURY</name>
<evidence type="ECO:0000313" key="12">
    <source>
        <dbReference type="Proteomes" id="UP001596417"/>
    </source>
</evidence>